<dbReference type="InterPro" id="IPR015358">
    <property type="entry name" value="Tscrpt_reg_MerR_DNA-bd"/>
</dbReference>
<evidence type="ECO:0000259" key="4">
    <source>
        <dbReference type="PROSITE" id="PS50937"/>
    </source>
</evidence>
<evidence type="ECO:0000313" key="6">
    <source>
        <dbReference type="Proteomes" id="UP001221909"/>
    </source>
</evidence>
<dbReference type="EMBL" id="JAQSJE010000009">
    <property type="protein sequence ID" value="MDD0824755.1"/>
    <property type="molecule type" value="Genomic_DNA"/>
</dbReference>
<dbReference type="PANTHER" id="PTHR30204">
    <property type="entry name" value="REDOX-CYCLING DRUG-SENSING TRANSCRIPTIONAL ACTIVATOR SOXR"/>
    <property type="match status" value="1"/>
</dbReference>
<organism evidence="5 6">
    <name type="scientific">Mannheimia cairinae</name>
    <dbReference type="NCBI Taxonomy" id="3025936"/>
    <lineage>
        <taxon>Bacteria</taxon>
        <taxon>Pseudomonadati</taxon>
        <taxon>Pseudomonadota</taxon>
        <taxon>Gammaproteobacteria</taxon>
        <taxon>Pasteurellales</taxon>
        <taxon>Pasteurellaceae</taxon>
        <taxon>Mannheimia</taxon>
    </lineage>
</organism>
<dbReference type="Pfam" id="PF09278">
    <property type="entry name" value="MerR-DNA-bind"/>
    <property type="match status" value="1"/>
</dbReference>
<keyword evidence="1" id="KW-0805">Transcription regulation</keyword>
<feature type="domain" description="HTH merR-type" evidence="4">
    <location>
        <begin position="1"/>
        <end position="73"/>
    </location>
</feature>
<sequence>MNKFFKINELSKASGVNLETIRYYEKLGLITAAQRQKNGYRIFNEKQLIQLRFIKTCRSIGFSLEEIKQLCLLQEDPNNQCQIADDLAEKHLQQVLYQIEQLQQVKQFLEQFVGCKEHDVAHCQVIKAIREIK</sequence>
<dbReference type="Pfam" id="PF00376">
    <property type="entry name" value="MerR"/>
    <property type="match status" value="1"/>
</dbReference>
<dbReference type="InterPro" id="IPR009061">
    <property type="entry name" value="DNA-bd_dom_put_sf"/>
</dbReference>
<reference evidence="5 6" key="1">
    <citation type="submission" date="2023-02" db="EMBL/GenBank/DDBJ databases">
        <title>Mannheimia cairiniae sp. nov., a novel species of Mannheimia obtained from moscovy ducks (Cairina moschata) and reclassification of Mannheimia ovis as heterotypic synonym of Mannheimia pernigra.</title>
        <authorList>
            <person name="Christensen H."/>
        </authorList>
    </citation>
    <scope>NUCLEOTIDE SEQUENCE [LARGE SCALE GENOMIC DNA]</scope>
    <source>
        <strain evidence="5 6">AT1</strain>
    </source>
</reference>
<dbReference type="PROSITE" id="PS50937">
    <property type="entry name" value="HTH_MERR_2"/>
    <property type="match status" value="1"/>
</dbReference>
<keyword evidence="3" id="KW-0804">Transcription</keyword>
<keyword evidence="2" id="KW-0238">DNA-binding</keyword>
<comment type="caution">
    <text evidence="5">The sequence shown here is derived from an EMBL/GenBank/DDBJ whole genome shotgun (WGS) entry which is preliminary data.</text>
</comment>
<evidence type="ECO:0000256" key="1">
    <source>
        <dbReference type="ARBA" id="ARBA00023015"/>
    </source>
</evidence>
<evidence type="ECO:0000313" key="5">
    <source>
        <dbReference type="EMBL" id="MDD0824755.1"/>
    </source>
</evidence>
<evidence type="ECO:0000256" key="3">
    <source>
        <dbReference type="ARBA" id="ARBA00023163"/>
    </source>
</evidence>
<dbReference type="SUPFAM" id="SSF46955">
    <property type="entry name" value="Putative DNA-binding domain"/>
    <property type="match status" value="1"/>
</dbReference>
<proteinExistence type="predicted"/>
<evidence type="ECO:0000256" key="2">
    <source>
        <dbReference type="ARBA" id="ARBA00023125"/>
    </source>
</evidence>
<dbReference type="PRINTS" id="PR00040">
    <property type="entry name" value="HTHMERR"/>
</dbReference>
<gene>
    <name evidence="5" type="ORF">PTQ27_09825</name>
</gene>
<protein>
    <submittedName>
        <fullName evidence="5">MerR family transcriptional regulator</fullName>
    </submittedName>
</protein>
<name>A0ABT5MRE7_9PAST</name>
<dbReference type="PANTHER" id="PTHR30204:SF94">
    <property type="entry name" value="HEAVY METAL-DEPENDENT TRANSCRIPTIONAL REGULATOR HI_0293-RELATED"/>
    <property type="match status" value="1"/>
</dbReference>
<dbReference type="RefSeq" id="WP_273748857.1">
    <property type="nucleotide sequence ID" value="NZ_JAQSJE010000009.1"/>
</dbReference>
<accession>A0ABT5MRE7</accession>
<dbReference type="Gene3D" id="1.10.1660.10">
    <property type="match status" value="1"/>
</dbReference>
<dbReference type="InterPro" id="IPR047057">
    <property type="entry name" value="MerR_fam"/>
</dbReference>
<dbReference type="SMART" id="SM00422">
    <property type="entry name" value="HTH_MERR"/>
    <property type="match status" value="1"/>
</dbReference>
<keyword evidence="6" id="KW-1185">Reference proteome</keyword>
<dbReference type="InterPro" id="IPR000551">
    <property type="entry name" value="MerR-type_HTH_dom"/>
</dbReference>
<dbReference type="Proteomes" id="UP001221909">
    <property type="component" value="Unassembled WGS sequence"/>
</dbReference>